<dbReference type="Pfam" id="PF00082">
    <property type="entry name" value="Peptidase_S8"/>
    <property type="match status" value="1"/>
</dbReference>
<dbReference type="PROSITE" id="PS00136">
    <property type="entry name" value="SUBTILASE_ASP"/>
    <property type="match status" value="1"/>
</dbReference>
<evidence type="ECO:0000259" key="14">
    <source>
        <dbReference type="Pfam" id="PF02225"/>
    </source>
</evidence>
<feature type="compositionally biased region" description="Acidic residues" evidence="11">
    <location>
        <begin position="375"/>
        <end position="385"/>
    </location>
</feature>
<evidence type="ECO:0000256" key="8">
    <source>
        <dbReference type="PIRSR" id="PIRSR615500-1"/>
    </source>
</evidence>
<feature type="signal peptide" evidence="12">
    <location>
        <begin position="1"/>
        <end position="24"/>
    </location>
</feature>
<feature type="compositionally biased region" description="Basic and acidic residues" evidence="11">
    <location>
        <begin position="386"/>
        <end position="395"/>
    </location>
</feature>
<feature type="active site" description="Charge relay system" evidence="8 9">
    <location>
        <position position="190"/>
    </location>
</feature>
<dbReference type="InterPro" id="IPR010435">
    <property type="entry name" value="C5a/SBT2-like_Fn3"/>
</dbReference>
<evidence type="ECO:0000256" key="4">
    <source>
        <dbReference type="ARBA" id="ARBA00022670"/>
    </source>
</evidence>
<keyword evidence="17" id="KW-1185">Reference proteome</keyword>
<evidence type="ECO:0000256" key="3">
    <source>
        <dbReference type="ARBA" id="ARBA00022525"/>
    </source>
</evidence>
<gene>
    <name evidence="16" type="ORF">BGW38_003249</name>
</gene>
<evidence type="ECO:0000256" key="9">
    <source>
        <dbReference type="PROSITE-ProRule" id="PRU01240"/>
    </source>
</evidence>
<dbReference type="Gene3D" id="2.60.40.1710">
    <property type="entry name" value="Subtilisin-like superfamily"/>
    <property type="match status" value="1"/>
</dbReference>
<dbReference type="Proteomes" id="UP000780801">
    <property type="component" value="Unassembled WGS sequence"/>
</dbReference>
<dbReference type="AlphaFoldDB" id="A0A9P6FQW7"/>
<dbReference type="InterPro" id="IPR023828">
    <property type="entry name" value="Peptidase_S8_Ser-AS"/>
</dbReference>
<dbReference type="OrthoDB" id="206201at2759"/>
<feature type="active site" description="Charge relay system" evidence="8 9">
    <location>
        <position position="588"/>
    </location>
</feature>
<dbReference type="Gene3D" id="3.50.30.30">
    <property type="match status" value="1"/>
</dbReference>
<evidence type="ECO:0000256" key="5">
    <source>
        <dbReference type="ARBA" id="ARBA00022729"/>
    </source>
</evidence>
<dbReference type="PANTHER" id="PTHR43806">
    <property type="entry name" value="PEPTIDASE S8"/>
    <property type="match status" value="1"/>
</dbReference>
<dbReference type="InterPro" id="IPR036852">
    <property type="entry name" value="Peptidase_S8/S53_dom_sf"/>
</dbReference>
<feature type="domain" description="PA" evidence="14">
    <location>
        <begin position="427"/>
        <end position="511"/>
    </location>
</feature>
<dbReference type="GO" id="GO:0004252">
    <property type="term" value="F:serine-type endopeptidase activity"/>
    <property type="evidence" value="ECO:0007669"/>
    <property type="project" value="UniProtKB-UniRule"/>
</dbReference>
<evidence type="ECO:0000256" key="11">
    <source>
        <dbReference type="SAM" id="MobiDB-lite"/>
    </source>
</evidence>
<feature type="region of interest" description="Disordered" evidence="11">
    <location>
        <begin position="364"/>
        <end position="406"/>
    </location>
</feature>
<dbReference type="EMBL" id="JAABOA010002216">
    <property type="protein sequence ID" value="KAF9580203.1"/>
    <property type="molecule type" value="Genomic_DNA"/>
</dbReference>
<evidence type="ECO:0000259" key="15">
    <source>
        <dbReference type="Pfam" id="PF06280"/>
    </source>
</evidence>
<dbReference type="InterPro" id="IPR022398">
    <property type="entry name" value="Peptidase_S8_His-AS"/>
</dbReference>
<feature type="domain" description="C5a peptidase/Subtilisin-like protease SBT2-like Fn3-like" evidence="15">
    <location>
        <begin position="664"/>
        <end position="778"/>
    </location>
</feature>
<dbReference type="InterPro" id="IPR050131">
    <property type="entry name" value="Peptidase_S8_subtilisin-like"/>
</dbReference>
<comment type="similarity">
    <text evidence="1 9 10">Belongs to the peptidase S8 family.</text>
</comment>
<evidence type="ECO:0000256" key="12">
    <source>
        <dbReference type="SAM" id="SignalP"/>
    </source>
</evidence>
<dbReference type="InterPro" id="IPR003137">
    <property type="entry name" value="PA_domain"/>
</dbReference>
<organism evidence="16 17">
    <name type="scientific">Lunasporangiospora selenospora</name>
    <dbReference type="NCBI Taxonomy" id="979761"/>
    <lineage>
        <taxon>Eukaryota</taxon>
        <taxon>Fungi</taxon>
        <taxon>Fungi incertae sedis</taxon>
        <taxon>Mucoromycota</taxon>
        <taxon>Mortierellomycotina</taxon>
        <taxon>Mortierellomycetes</taxon>
        <taxon>Mortierellales</taxon>
        <taxon>Mortierellaceae</taxon>
        <taxon>Lunasporangiospora</taxon>
    </lineage>
</organism>
<dbReference type="InterPro" id="IPR015500">
    <property type="entry name" value="Peptidase_S8_subtilisin-rel"/>
</dbReference>
<dbReference type="InterPro" id="IPR000209">
    <property type="entry name" value="Peptidase_S8/S53_dom"/>
</dbReference>
<evidence type="ECO:0000256" key="7">
    <source>
        <dbReference type="ARBA" id="ARBA00022825"/>
    </source>
</evidence>
<evidence type="ECO:0000313" key="16">
    <source>
        <dbReference type="EMBL" id="KAF9580203.1"/>
    </source>
</evidence>
<dbReference type="GO" id="GO:0005615">
    <property type="term" value="C:extracellular space"/>
    <property type="evidence" value="ECO:0007669"/>
    <property type="project" value="TreeGrafter"/>
</dbReference>
<keyword evidence="4 9" id="KW-0645">Protease</keyword>
<reference evidence="16" key="1">
    <citation type="journal article" date="2020" name="Fungal Divers.">
        <title>Resolving the Mortierellaceae phylogeny through synthesis of multi-gene phylogenetics and phylogenomics.</title>
        <authorList>
            <person name="Vandepol N."/>
            <person name="Liber J."/>
            <person name="Desiro A."/>
            <person name="Na H."/>
            <person name="Kennedy M."/>
            <person name="Barry K."/>
            <person name="Grigoriev I.V."/>
            <person name="Miller A.N."/>
            <person name="O'Donnell K."/>
            <person name="Stajich J.E."/>
            <person name="Bonito G."/>
        </authorList>
    </citation>
    <scope>NUCLEOTIDE SEQUENCE</scope>
    <source>
        <strain evidence="16">KOD1015</strain>
    </source>
</reference>
<dbReference type="CDD" id="cd07489">
    <property type="entry name" value="Peptidases_S8_5"/>
    <property type="match status" value="1"/>
</dbReference>
<dbReference type="InterPro" id="IPR046450">
    <property type="entry name" value="PA_dom_sf"/>
</dbReference>
<dbReference type="GO" id="GO:0016020">
    <property type="term" value="C:membrane"/>
    <property type="evidence" value="ECO:0007669"/>
    <property type="project" value="InterPro"/>
</dbReference>
<dbReference type="Gene3D" id="3.40.50.200">
    <property type="entry name" value="Peptidase S8/S53 domain"/>
    <property type="match status" value="2"/>
</dbReference>
<accession>A0A9P6FQW7</accession>
<comment type="caution">
    <text evidence="16">The sequence shown here is derived from an EMBL/GenBank/DDBJ whole genome shotgun (WGS) entry which is preliminary data.</text>
</comment>
<dbReference type="GO" id="GO:0006508">
    <property type="term" value="P:proteolysis"/>
    <property type="evidence" value="ECO:0007669"/>
    <property type="project" value="UniProtKB-KW"/>
</dbReference>
<feature type="domain" description="Peptidase S8/S53" evidence="13">
    <location>
        <begin position="181"/>
        <end position="623"/>
    </location>
</feature>
<protein>
    <submittedName>
        <fullName evidence="16">Uncharacterized protein</fullName>
    </submittedName>
</protein>
<dbReference type="InterPro" id="IPR023827">
    <property type="entry name" value="Peptidase_S8_Asp-AS"/>
</dbReference>
<keyword evidence="3" id="KW-0964">Secreted</keyword>
<keyword evidence="7 9" id="KW-0720">Serine protease</keyword>
<dbReference type="PANTHER" id="PTHR43806:SF66">
    <property type="entry name" value="SERIN ENDOPEPTIDASE"/>
    <property type="match status" value="1"/>
</dbReference>
<keyword evidence="2" id="KW-0134">Cell wall</keyword>
<evidence type="ECO:0000313" key="17">
    <source>
        <dbReference type="Proteomes" id="UP000780801"/>
    </source>
</evidence>
<evidence type="ECO:0000256" key="2">
    <source>
        <dbReference type="ARBA" id="ARBA00022512"/>
    </source>
</evidence>
<name>A0A9P6FQW7_9FUNG</name>
<evidence type="ECO:0000256" key="6">
    <source>
        <dbReference type="ARBA" id="ARBA00022801"/>
    </source>
</evidence>
<feature type="chain" id="PRO_5040260729" evidence="12">
    <location>
        <begin position="25"/>
        <end position="992"/>
    </location>
</feature>
<sequence length="992" mass="106393">MKRPSSFILSAALAALLFILPAAPQRFSAAVEQARIFSDGGTTVGADKNDLPLLRDPIIRSSETVENAVENAYWIDFHDDFTDREMFTQFVENHPGITLRHAFWDTALNAVSVDISDLGILQEIIDRINGIKLVEPVIKHERPEAIRVMSDADPDTIAKSKPDIHAHTGVRDVHKKFKAFGNGIKIGIVDSGVDYLHPALGGCFGPGCKVAYGADFVGDDGRSPSDDPRSECDGHGTHVAGIIAANDTNFIGVAPQATLGAYRVFGCKGGTSNDLIIKAMLRAASDGMQVINLSLGGPGGWRQEREARVADALAKNGTIIVAAMGNEGDMGLFEASSPGVAESLITVASTENYFRTSRYFTVDEPASTTSKRSDDDGDDGGDDDSENRNDGHEAGRNQNEPAGANSKDSRAILFLGDYDMDFSNAQLVQLAPGTSGQVKADGCMPISKDLKNKLVLIRRGDCTFKVKIDNAALAGASGVIIMDNVKSDGLSADTGGANIKVVTISLADGEYLLQTIKMLGKDQQGIQLKAGDGAKSIPNKNGGFMSTFSSLGPDSELNLKPDISAPGGMIWSTYPIKMGSYASLSGTSMATPYITGCVALYLQGLPNADHSAEAIKAAFQNTGRPRMEQVGFTGPTSTVKQGAGLLDLLNVFTSQVSVTPSYLALNDTVNLNAKQTFTIRNSGSAPIQYKLDLLSAAGLDPFSEGLLLDKDPLKVKAEASADFSQQTIVVKPRSSVTVDVTFSGPDTDPSKFIIYSGFVRFTPSKVTSKTPLIHVPFMGMQGSYKDMTILDPMFGVRVFDSNARPLRPQGSHGYSDDDDIEMSGDVEVTVEGSLNDRINSIPDRGEYNSTLSPPSGSAPPQTPPDEGHRHRRNLDKAIIVFRMVTACNLLVLDLVSEKGDDPYEVKSYGILNNGLARYVPRNDQMEGNVFQVVEWDGKVITANGTLKDMFPSKGGPVNQPNYRIRASLLKHFGNPESDLDFEAHLSHPFSLL</sequence>
<dbReference type="PROSITE" id="PS00137">
    <property type="entry name" value="SUBTILASE_HIS"/>
    <property type="match status" value="1"/>
</dbReference>
<dbReference type="Pfam" id="PF02225">
    <property type="entry name" value="PA"/>
    <property type="match status" value="1"/>
</dbReference>
<keyword evidence="6 9" id="KW-0378">Hydrolase</keyword>
<feature type="active site" description="Charge relay system" evidence="8 9">
    <location>
        <position position="235"/>
    </location>
</feature>
<dbReference type="PROSITE" id="PS00138">
    <property type="entry name" value="SUBTILASE_SER"/>
    <property type="match status" value="1"/>
</dbReference>
<proteinExistence type="inferred from homology"/>
<dbReference type="Pfam" id="PF06280">
    <property type="entry name" value="fn3_5"/>
    <property type="match status" value="1"/>
</dbReference>
<evidence type="ECO:0000259" key="13">
    <source>
        <dbReference type="Pfam" id="PF00082"/>
    </source>
</evidence>
<dbReference type="PROSITE" id="PS51892">
    <property type="entry name" value="SUBTILASE"/>
    <property type="match status" value="1"/>
</dbReference>
<feature type="region of interest" description="Disordered" evidence="11">
    <location>
        <begin position="833"/>
        <end position="869"/>
    </location>
</feature>
<dbReference type="SUPFAM" id="SSF52025">
    <property type="entry name" value="PA domain"/>
    <property type="match status" value="1"/>
</dbReference>
<keyword evidence="5 12" id="KW-0732">Signal</keyword>
<dbReference type="SUPFAM" id="SSF52743">
    <property type="entry name" value="Subtilisin-like"/>
    <property type="match status" value="1"/>
</dbReference>
<dbReference type="PRINTS" id="PR00723">
    <property type="entry name" value="SUBTILISIN"/>
</dbReference>
<evidence type="ECO:0000256" key="10">
    <source>
        <dbReference type="RuleBase" id="RU003355"/>
    </source>
</evidence>
<evidence type="ECO:0000256" key="1">
    <source>
        <dbReference type="ARBA" id="ARBA00011073"/>
    </source>
</evidence>
<dbReference type="InterPro" id="IPR034187">
    <property type="entry name" value="Peptidases_S8_5"/>
</dbReference>